<sequence length="310" mass="32830" precursor="true">MHSGILASAVLSISLLTGGVAFAGQVIDHAMGTTEVPDAPLRVITLTNETTEAALALGVTPVGAPQSWYGDPWYPHLGDRLEGTEVLGTELAVNVELVAALEPDLIIGSRKRDEEIYGQLSAIAPTVFIEGLGAWKDNFAFVADVLNREAEGEAALASYEARVAALKDGLGDKVGESLSVVRFVPGQTYLYLKGSFLGHVLADAGFARPPQQDADGLSLAVGRESIPDMDGDRIFWLTYDTGDGKGDAMAEEFLSDPLWSRLSAVKDGKVYEVDDGVWATAGGWFAAQEMLDDLADVYGVELPPAEAASD</sequence>
<evidence type="ECO:0000256" key="2">
    <source>
        <dbReference type="ARBA" id="ARBA00008814"/>
    </source>
</evidence>
<protein>
    <submittedName>
        <fullName evidence="8">Putative siderophore-binding lipoprotein YfiY</fullName>
    </submittedName>
</protein>
<dbReference type="CDD" id="cd01146">
    <property type="entry name" value="FhuD"/>
    <property type="match status" value="1"/>
</dbReference>
<dbReference type="PROSITE" id="PS50983">
    <property type="entry name" value="FE_B12_PBP"/>
    <property type="match status" value="1"/>
</dbReference>
<keyword evidence="4" id="KW-0410">Iron transport</keyword>
<feature type="signal peptide" evidence="6">
    <location>
        <begin position="1"/>
        <end position="23"/>
    </location>
</feature>
<dbReference type="eggNOG" id="COG0614">
    <property type="taxonomic scope" value="Bacteria"/>
</dbReference>
<dbReference type="Pfam" id="PF01497">
    <property type="entry name" value="Peripla_BP_2"/>
    <property type="match status" value="1"/>
</dbReference>
<accession>A0A1U9Z0U0</accession>
<gene>
    <name evidence="8" type="primary">yfiY_1</name>
    <name evidence="8" type="ORF">Mame_01970</name>
</gene>
<dbReference type="InterPro" id="IPR051313">
    <property type="entry name" value="Bact_iron-sidero_bind"/>
</dbReference>
<dbReference type="GO" id="GO:1901678">
    <property type="term" value="P:iron coordination entity transport"/>
    <property type="evidence" value="ECO:0007669"/>
    <property type="project" value="UniProtKB-ARBA"/>
</dbReference>
<dbReference type="AlphaFoldDB" id="A0A1U9Z0U0"/>
<dbReference type="OrthoDB" id="9793175at2"/>
<dbReference type="SUPFAM" id="SSF53807">
    <property type="entry name" value="Helical backbone' metal receptor"/>
    <property type="match status" value="1"/>
</dbReference>
<dbReference type="RefSeq" id="WP_018062822.1">
    <property type="nucleotide sequence ID" value="NZ_AQWH01000001.1"/>
</dbReference>
<proteinExistence type="inferred from homology"/>
<evidence type="ECO:0000256" key="1">
    <source>
        <dbReference type="ARBA" id="ARBA00004196"/>
    </source>
</evidence>
<comment type="similarity">
    <text evidence="2">Belongs to the bacterial solute-binding protein 8 family.</text>
</comment>
<dbReference type="Proteomes" id="UP000191135">
    <property type="component" value="Chromosome"/>
</dbReference>
<keyword evidence="9" id="KW-1185">Reference proteome</keyword>
<evidence type="ECO:0000313" key="9">
    <source>
        <dbReference type="Proteomes" id="UP000191135"/>
    </source>
</evidence>
<keyword evidence="4" id="KW-0406">Ion transport</keyword>
<dbReference type="EMBL" id="CP020330">
    <property type="protein sequence ID" value="AQZ51311.1"/>
    <property type="molecule type" value="Genomic_DNA"/>
</dbReference>
<keyword evidence="5 6" id="KW-0732">Signal</keyword>
<evidence type="ECO:0000256" key="6">
    <source>
        <dbReference type="SAM" id="SignalP"/>
    </source>
</evidence>
<reference evidence="8 9" key="1">
    <citation type="submission" date="2017-03" db="EMBL/GenBank/DDBJ databases">
        <title>Foreign affairs: Plasmid Transfer between Roseobacters and Rhizobia.</title>
        <authorList>
            <person name="Bartling P."/>
            <person name="Bunk B."/>
            <person name="Overmann J."/>
            <person name="Brinkmann H."/>
            <person name="Petersen J."/>
        </authorList>
    </citation>
    <scope>NUCLEOTIDE SEQUENCE [LARGE SCALE GENOMIC DNA]</scope>
    <source>
        <strain evidence="8 9">MACL11</strain>
    </source>
</reference>
<comment type="subcellular location">
    <subcellularLocation>
        <location evidence="1">Cell envelope</location>
    </subcellularLocation>
</comment>
<dbReference type="InterPro" id="IPR002491">
    <property type="entry name" value="ABC_transptr_periplasmic_BD"/>
</dbReference>
<evidence type="ECO:0000256" key="3">
    <source>
        <dbReference type="ARBA" id="ARBA00022448"/>
    </source>
</evidence>
<dbReference type="PANTHER" id="PTHR30532:SF21">
    <property type="entry name" value="SIDEROPHORE-BINDING LIPOPROTEIN YFIY-RELATED"/>
    <property type="match status" value="1"/>
</dbReference>
<keyword evidence="8" id="KW-0449">Lipoprotein</keyword>
<evidence type="ECO:0000256" key="4">
    <source>
        <dbReference type="ARBA" id="ARBA00022496"/>
    </source>
</evidence>
<feature type="chain" id="PRO_5010691838" evidence="6">
    <location>
        <begin position="24"/>
        <end position="310"/>
    </location>
</feature>
<dbReference type="GO" id="GO:0030288">
    <property type="term" value="C:outer membrane-bounded periplasmic space"/>
    <property type="evidence" value="ECO:0007669"/>
    <property type="project" value="TreeGrafter"/>
</dbReference>
<name>A0A1U9Z0U0_9HYPH</name>
<dbReference type="STRING" id="1122214.Mame_01970"/>
<keyword evidence="3" id="KW-0813">Transport</keyword>
<keyword evidence="4" id="KW-0408">Iron</keyword>
<dbReference type="PANTHER" id="PTHR30532">
    <property type="entry name" value="IRON III DICITRATE-BINDING PERIPLASMIC PROTEIN"/>
    <property type="match status" value="1"/>
</dbReference>
<evidence type="ECO:0000259" key="7">
    <source>
        <dbReference type="PROSITE" id="PS50983"/>
    </source>
</evidence>
<dbReference type="Gene3D" id="3.40.50.1980">
    <property type="entry name" value="Nitrogenase molybdenum iron protein domain"/>
    <property type="match status" value="2"/>
</dbReference>
<dbReference type="SMR" id="A0A1U9Z0U0"/>
<feature type="domain" description="Fe/B12 periplasmic-binding" evidence="7">
    <location>
        <begin position="42"/>
        <end position="302"/>
    </location>
</feature>
<evidence type="ECO:0000256" key="5">
    <source>
        <dbReference type="ARBA" id="ARBA00022729"/>
    </source>
</evidence>
<organism evidence="8 9">
    <name type="scientific">Martelella mediterranea DSM 17316</name>
    <dbReference type="NCBI Taxonomy" id="1122214"/>
    <lineage>
        <taxon>Bacteria</taxon>
        <taxon>Pseudomonadati</taxon>
        <taxon>Pseudomonadota</taxon>
        <taxon>Alphaproteobacteria</taxon>
        <taxon>Hyphomicrobiales</taxon>
        <taxon>Aurantimonadaceae</taxon>
        <taxon>Martelella</taxon>
    </lineage>
</organism>
<evidence type="ECO:0000313" key="8">
    <source>
        <dbReference type="EMBL" id="AQZ51311.1"/>
    </source>
</evidence>
<dbReference type="KEGG" id="mmed:Mame_01970"/>